<proteinExistence type="predicted"/>
<feature type="non-terminal residue" evidence="3">
    <location>
        <position position="493"/>
    </location>
</feature>
<dbReference type="CDD" id="cd01647">
    <property type="entry name" value="RT_LTR"/>
    <property type="match status" value="1"/>
</dbReference>
<feature type="region of interest" description="Disordered" evidence="1">
    <location>
        <begin position="159"/>
        <end position="186"/>
    </location>
</feature>
<dbReference type="InterPro" id="IPR021109">
    <property type="entry name" value="Peptidase_aspartic_dom_sf"/>
</dbReference>
<dbReference type="Gene3D" id="3.30.70.270">
    <property type="match status" value="1"/>
</dbReference>
<dbReference type="Gene3D" id="3.10.10.10">
    <property type="entry name" value="HIV Type 1 Reverse Transcriptase, subunit A, domain 1"/>
    <property type="match status" value="1"/>
</dbReference>
<reference evidence="3" key="1">
    <citation type="submission" date="2014-07" db="EMBL/GenBank/DDBJ databases">
        <title>Identification of a novel salt tolerance gene in wild soybean by whole-genome sequencing.</title>
        <authorList>
            <person name="Lam H.-M."/>
            <person name="Qi X."/>
            <person name="Li M.-W."/>
            <person name="Liu X."/>
            <person name="Xie M."/>
            <person name="Ni M."/>
            <person name="Xu X."/>
        </authorList>
    </citation>
    <scope>NUCLEOTIDE SEQUENCE [LARGE SCALE GENOMIC DNA]</scope>
    <source>
        <tissue evidence="3">Root</tissue>
    </source>
</reference>
<evidence type="ECO:0000256" key="1">
    <source>
        <dbReference type="SAM" id="MobiDB-lite"/>
    </source>
</evidence>
<dbReference type="Proteomes" id="UP000053555">
    <property type="component" value="Unassembled WGS sequence"/>
</dbReference>
<dbReference type="SUPFAM" id="SSF50630">
    <property type="entry name" value="Acid proteases"/>
    <property type="match status" value="1"/>
</dbReference>
<dbReference type="InterPro" id="IPR000477">
    <property type="entry name" value="RT_dom"/>
</dbReference>
<keyword evidence="3" id="KW-0378">Hydrolase</keyword>
<name>A0A0B2RAY5_GLYSO</name>
<feature type="domain" description="Reverse transcriptase" evidence="2">
    <location>
        <begin position="423"/>
        <end position="493"/>
    </location>
</feature>
<dbReference type="AlphaFoldDB" id="A0A0B2RAY5"/>
<dbReference type="EMBL" id="KN652368">
    <property type="protein sequence ID" value="KHN28867.1"/>
    <property type="molecule type" value="Genomic_DNA"/>
</dbReference>
<dbReference type="GO" id="GO:0004523">
    <property type="term" value="F:RNA-DNA hybrid ribonuclease activity"/>
    <property type="evidence" value="ECO:0007669"/>
    <property type="project" value="UniProtKB-EC"/>
</dbReference>
<dbReference type="Pfam" id="PF08284">
    <property type="entry name" value="RVP_2"/>
    <property type="match status" value="1"/>
</dbReference>
<dbReference type="InterPro" id="IPR043502">
    <property type="entry name" value="DNA/RNA_pol_sf"/>
</dbReference>
<dbReference type="PANTHER" id="PTHR15503">
    <property type="entry name" value="LDOC1 RELATED"/>
    <property type="match status" value="1"/>
</dbReference>
<gene>
    <name evidence="3" type="ORF">glysoja_037795</name>
</gene>
<dbReference type="Pfam" id="PF00078">
    <property type="entry name" value="RVT_1"/>
    <property type="match status" value="1"/>
</dbReference>
<dbReference type="EC" id="3.1.26.4" evidence="3"/>
<organism evidence="3">
    <name type="scientific">Glycine soja</name>
    <name type="common">Wild soybean</name>
    <dbReference type="NCBI Taxonomy" id="3848"/>
    <lineage>
        <taxon>Eukaryota</taxon>
        <taxon>Viridiplantae</taxon>
        <taxon>Streptophyta</taxon>
        <taxon>Embryophyta</taxon>
        <taxon>Tracheophyta</taxon>
        <taxon>Spermatophyta</taxon>
        <taxon>Magnoliopsida</taxon>
        <taxon>eudicotyledons</taxon>
        <taxon>Gunneridae</taxon>
        <taxon>Pentapetalae</taxon>
        <taxon>rosids</taxon>
        <taxon>fabids</taxon>
        <taxon>Fabales</taxon>
        <taxon>Fabaceae</taxon>
        <taxon>Papilionoideae</taxon>
        <taxon>50 kb inversion clade</taxon>
        <taxon>NPAAA clade</taxon>
        <taxon>indigoferoid/millettioid clade</taxon>
        <taxon>Phaseoleae</taxon>
        <taxon>Glycine</taxon>
        <taxon>Glycine subgen. Soja</taxon>
    </lineage>
</organism>
<evidence type="ECO:0000259" key="2">
    <source>
        <dbReference type="Pfam" id="PF00078"/>
    </source>
</evidence>
<dbReference type="EC" id="3.4.23.-" evidence="3"/>
<keyword evidence="3" id="KW-0548">Nucleotidyltransferase</keyword>
<sequence>ALSERHSDLANKVEAMCECLSHLTTPSPSVTQPSYPSRPSVKLDVPRFDGYDPLGWIFKISQFFEYQGTPKEERIMVASFYLDGPALSWFQWMFRNGFITSWPALLQAIEARFAPSFYDDPRGTLFKLVQRSSVQAFQPISLPQATSLARLQEDKINDRKKHYPRPSSSLPSPSFPHINSNPPPMPKPHFVQRTQEDMAYRREKGLCYNCDEQWSSSHRCRGRVLFLIADSEEPLPSEPPHNEQSHAITLEPQTASPVPEPTFDPTILQPHISLHAMAGVPATDTFYLYGTINKTRVTILIDSGSTHNFIQPRVAKFMNFDVEDTMPLRVMVGNGSVMECNKLCANTQLCIQGHMFTQPSALPPSRQHDHHINILPSANPVNVRPYRYPHFQKTEIERQVSTLLDSDLIRPSRSPFSSPILLVKKKDGTWRMCIDYRALNAITIRDRFPLPTIDELLDELGKASWFSKLDLWQGFHQILVVEEDIPKTSFRTH</sequence>
<dbReference type="Gene3D" id="2.40.70.10">
    <property type="entry name" value="Acid Proteases"/>
    <property type="match status" value="1"/>
</dbReference>
<dbReference type="InterPro" id="IPR043128">
    <property type="entry name" value="Rev_trsase/Diguanyl_cyclase"/>
</dbReference>
<feature type="non-terminal residue" evidence="3">
    <location>
        <position position="1"/>
    </location>
</feature>
<protein>
    <submittedName>
        <fullName evidence="3">Transposon Ty3-G Gag-Pol polyprotein</fullName>
        <ecNumber evidence="3">2.7.7.7</ecNumber>
        <ecNumber evidence="3">3.1.26.4</ecNumber>
        <ecNumber evidence="3">3.4.23.-</ecNumber>
    </submittedName>
</protein>
<dbReference type="PANTHER" id="PTHR15503:SF22">
    <property type="entry name" value="TRANSPOSON TY3-I GAG POLYPROTEIN"/>
    <property type="match status" value="1"/>
</dbReference>
<dbReference type="CDD" id="cd00303">
    <property type="entry name" value="retropepsin_like"/>
    <property type="match status" value="1"/>
</dbReference>
<accession>A0A0B2RAY5</accession>
<keyword evidence="3" id="KW-0808">Transferase</keyword>
<dbReference type="GO" id="GO:0003887">
    <property type="term" value="F:DNA-directed DNA polymerase activity"/>
    <property type="evidence" value="ECO:0007669"/>
    <property type="project" value="UniProtKB-EC"/>
</dbReference>
<dbReference type="InterPro" id="IPR032567">
    <property type="entry name" value="RTL1-rel"/>
</dbReference>
<feature type="compositionally biased region" description="Low complexity" evidence="1">
    <location>
        <begin position="165"/>
        <end position="176"/>
    </location>
</feature>
<evidence type="ECO:0000313" key="3">
    <source>
        <dbReference type="EMBL" id="KHN28867.1"/>
    </source>
</evidence>
<dbReference type="SUPFAM" id="SSF56672">
    <property type="entry name" value="DNA/RNA polymerases"/>
    <property type="match status" value="1"/>
</dbReference>
<dbReference type="EC" id="2.7.7.7" evidence="3"/>